<name>A0A9P8HZT5_9PEZI</name>
<dbReference type="EMBL" id="JAGHQL010000272">
    <property type="protein sequence ID" value="KAH0534108.1"/>
    <property type="molecule type" value="Genomic_DNA"/>
</dbReference>
<accession>A0A9P8HZT5</accession>
<evidence type="ECO:0000313" key="2">
    <source>
        <dbReference type="EMBL" id="KAH0534108.1"/>
    </source>
</evidence>
<dbReference type="Proteomes" id="UP000698800">
    <property type="component" value="Unassembled WGS sequence"/>
</dbReference>
<dbReference type="OrthoDB" id="10655188at2759"/>
<gene>
    <name evidence="2" type="ORF">FGG08_007295</name>
</gene>
<reference evidence="2" key="1">
    <citation type="submission" date="2021-03" db="EMBL/GenBank/DDBJ databases">
        <title>Comparative genomics and phylogenomic investigation of the class Geoglossomycetes provide insights into ecological specialization and systematics.</title>
        <authorList>
            <person name="Melie T."/>
            <person name="Pirro S."/>
            <person name="Miller A.N."/>
            <person name="Quandt A."/>
        </authorList>
    </citation>
    <scope>NUCLEOTIDE SEQUENCE</scope>
    <source>
        <strain evidence="2">GBOQ0MN5Z8</strain>
    </source>
</reference>
<proteinExistence type="predicted"/>
<evidence type="ECO:0000313" key="3">
    <source>
        <dbReference type="Proteomes" id="UP000698800"/>
    </source>
</evidence>
<comment type="caution">
    <text evidence="2">The sequence shown here is derived from an EMBL/GenBank/DDBJ whole genome shotgun (WGS) entry which is preliminary data.</text>
</comment>
<keyword evidence="3" id="KW-1185">Reference proteome</keyword>
<feature type="compositionally biased region" description="Basic and acidic residues" evidence="1">
    <location>
        <begin position="70"/>
        <end position="85"/>
    </location>
</feature>
<feature type="region of interest" description="Disordered" evidence="1">
    <location>
        <begin position="64"/>
        <end position="85"/>
    </location>
</feature>
<dbReference type="AlphaFoldDB" id="A0A9P8HZT5"/>
<sequence length="85" mass="9241">MELSIDSDDGLTKSIAEGIHGQLDGIDSKQEKLVDVLHILDAAEQINEQVPEVVTAAWDLLSQSGRRSPGVRDKSTALEGRDDQE</sequence>
<protein>
    <submittedName>
        <fullName evidence="2">Uncharacterized protein</fullName>
    </submittedName>
</protein>
<evidence type="ECO:0000256" key="1">
    <source>
        <dbReference type="SAM" id="MobiDB-lite"/>
    </source>
</evidence>
<organism evidence="2 3">
    <name type="scientific">Glutinoglossum americanum</name>
    <dbReference type="NCBI Taxonomy" id="1670608"/>
    <lineage>
        <taxon>Eukaryota</taxon>
        <taxon>Fungi</taxon>
        <taxon>Dikarya</taxon>
        <taxon>Ascomycota</taxon>
        <taxon>Pezizomycotina</taxon>
        <taxon>Geoglossomycetes</taxon>
        <taxon>Geoglossales</taxon>
        <taxon>Geoglossaceae</taxon>
        <taxon>Glutinoglossum</taxon>
    </lineage>
</organism>